<organism evidence="9 10">
    <name type="scientific">Urechidicola vernalis</name>
    <dbReference type="NCBI Taxonomy" id="3075600"/>
    <lineage>
        <taxon>Bacteria</taxon>
        <taxon>Pseudomonadati</taxon>
        <taxon>Bacteroidota</taxon>
        <taxon>Flavobacteriia</taxon>
        <taxon>Flavobacteriales</taxon>
        <taxon>Flavobacteriaceae</taxon>
        <taxon>Urechidicola</taxon>
    </lineage>
</organism>
<dbReference type="InterPro" id="IPR047215">
    <property type="entry name" value="Galactose_mutarotase-like"/>
</dbReference>
<comment type="similarity">
    <text evidence="3 8">Belongs to the aldose epimerase family.</text>
</comment>
<comment type="pathway">
    <text evidence="2 8">Carbohydrate metabolism; hexose metabolism.</text>
</comment>
<keyword evidence="10" id="KW-1185">Reference proteome</keyword>
<keyword evidence="6 8" id="KW-0413">Isomerase</keyword>
<accession>A0ABU2Y6T4</accession>
<dbReference type="PIRSF" id="PIRSF005096">
    <property type="entry name" value="GALM"/>
    <property type="match status" value="1"/>
</dbReference>
<evidence type="ECO:0000256" key="2">
    <source>
        <dbReference type="ARBA" id="ARBA00005028"/>
    </source>
</evidence>
<proteinExistence type="inferred from homology"/>
<comment type="cofactor">
    <cofactor evidence="1">
        <name>Ca(2+)</name>
        <dbReference type="ChEBI" id="CHEBI:29108"/>
    </cofactor>
</comment>
<dbReference type="EMBL" id="JAVRHV010000004">
    <property type="protein sequence ID" value="MDT0553485.1"/>
    <property type="molecule type" value="Genomic_DNA"/>
</dbReference>
<dbReference type="EC" id="5.1.3.3" evidence="8"/>
<protein>
    <recommendedName>
        <fullName evidence="8">Aldose 1-epimerase</fullName>
        <ecNumber evidence="8">5.1.3.3</ecNumber>
    </recommendedName>
</protein>
<evidence type="ECO:0000256" key="8">
    <source>
        <dbReference type="PIRNR" id="PIRNR005096"/>
    </source>
</evidence>
<dbReference type="Pfam" id="PF01263">
    <property type="entry name" value="Aldose_epim"/>
    <property type="match status" value="1"/>
</dbReference>
<dbReference type="PANTHER" id="PTHR10091">
    <property type="entry name" value="ALDOSE-1-EPIMERASE"/>
    <property type="match status" value="1"/>
</dbReference>
<dbReference type="Gene3D" id="2.70.98.10">
    <property type="match status" value="1"/>
</dbReference>
<evidence type="ECO:0000256" key="4">
    <source>
        <dbReference type="ARBA" id="ARBA00011245"/>
    </source>
</evidence>
<sequence>MTITVEDFGELNDHKIELFTLTNANNIEVKITNYGGIITSIKTPNKDGEFGNIVLGFDSFEEYISEQYLNSYPYFGAIIGRVGNRTAKGSFEIDGVKHQVSLNKGTFQLHGGHEGFDKKVWNTELIENKNEVGVRLSYLSVDGEEGYPGNLNVIVEYTLNDQNELKVQYFAETDKTTSVNLTQHTYFNLGDETTIENHYLQLNSSEVMEVDSDILPTGNLLPIENTLFDFRKGKRIGDDIHKLEHGYDHTYNLHNHKEELIKIAELSEKKQGRTMEVYSTEVSTQIYTGFWNPELQVNGTKKLGKFSGVAIETQHFPDAINQPNFKTTVLKPDEKYEQTTIFKFSSI</sequence>
<comment type="subunit">
    <text evidence="4">Monomer.</text>
</comment>
<evidence type="ECO:0000256" key="6">
    <source>
        <dbReference type="ARBA" id="ARBA00023235"/>
    </source>
</evidence>
<dbReference type="GO" id="GO:0016853">
    <property type="term" value="F:isomerase activity"/>
    <property type="evidence" value="ECO:0007669"/>
    <property type="project" value="UniProtKB-KW"/>
</dbReference>
<dbReference type="RefSeq" id="WP_311593506.1">
    <property type="nucleotide sequence ID" value="NZ_JAVRHV010000004.1"/>
</dbReference>
<evidence type="ECO:0000256" key="3">
    <source>
        <dbReference type="ARBA" id="ARBA00006206"/>
    </source>
</evidence>
<gene>
    <name evidence="9" type="ORF">RM519_09535</name>
</gene>
<comment type="catalytic activity">
    <reaction evidence="8">
        <text>alpha-D-glucose = beta-D-glucose</text>
        <dbReference type="Rhea" id="RHEA:10264"/>
        <dbReference type="ChEBI" id="CHEBI:15903"/>
        <dbReference type="ChEBI" id="CHEBI:17925"/>
        <dbReference type="EC" id="5.1.3.3"/>
    </reaction>
</comment>
<name>A0ABU2Y6T4_9FLAO</name>
<evidence type="ECO:0000256" key="7">
    <source>
        <dbReference type="ARBA" id="ARBA00023277"/>
    </source>
</evidence>
<dbReference type="CDD" id="cd09019">
    <property type="entry name" value="galactose_mutarotase_like"/>
    <property type="match status" value="1"/>
</dbReference>
<comment type="caution">
    <text evidence="9">The sequence shown here is derived from an EMBL/GenBank/DDBJ whole genome shotgun (WGS) entry which is preliminary data.</text>
</comment>
<evidence type="ECO:0000313" key="10">
    <source>
        <dbReference type="Proteomes" id="UP001252186"/>
    </source>
</evidence>
<evidence type="ECO:0000313" key="9">
    <source>
        <dbReference type="EMBL" id="MDT0553485.1"/>
    </source>
</evidence>
<dbReference type="InterPro" id="IPR014718">
    <property type="entry name" value="GH-type_carb-bd"/>
</dbReference>
<evidence type="ECO:0000256" key="1">
    <source>
        <dbReference type="ARBA" id="ARBA00001913"/>
    </source>
</evidence>
<keyword evidence="5" id="KW-0106">Calcium</keyword>
<dbReference type="InterPro" id="IPR011013">
    <property type="entry name" value="Gal_mutarotase_sf_dom"/>
</dbReference>
<dbReference type="PANTHER" id="PTHR10091:SF0">
    <property type="entry name" value="GALACTOSE MUTAROTASE"/>
    <property type="match status" value="1"/>
</dbReference>
<dbReference type="InterPro" id="IPR008183">
    <property type="entry name" value="Aldose_1/G6P_1-epimerase"/>
</dbReference>
<dbReference type="NCBIfam" id="NF008277">
    <property type="entry name" value="PRK11055.1"/>
    <property type="match status" value="1"/>
</dbReference>
<dbReference type="SUPFAM" id="SSF74650">
    <property type="entry name" value="Galactose mutarotase-like"/>
    <property type="match status" value="1"/>
</dbReference>
<keyword evidence="7 8" id="KW-0119">Carbohydrate metabolism</keyword>
<dbReference type="Proteomes" id="UP001252186">
    <property type="component" value="Unassembled WGS sequence"/>
</dbReference>
<dbReference type="InterPro" id="IPR015443">
    <property type="entry name" value="Aldose_1-epimerase"/>
</dbReference>
<reference evidence="9 10" key="1">
    <citation type="submission" date="2023-09" db="EMBL/GenBank/DDBJ databases">
        <authorList>
            <person name="Rey-Velasco X."/>
        </authorList>
    </citation>
    <scope>NUCLEOTIDE SEQUENCE [LARGE SCALE GENOMIC DNA]</scope>
    <source>
        <strain evidence="9 10">P050</strain>
    </source>
</reference>
<evidence type="ECO:0000256" key="5">
    <source>
        <dbReference type="ARBA" id="ARBA00022837"/>
    </source>
</evidence>